<evidence type="ECO:0000256" key="2">
    <source>
        <dbReference type="ARBA" id="ARBA00008622"/>
    </source>
</evidence>
<dbReference type="PRINTS" id="PR00161">
    <property type="entry name" value="NIHGNASECYTB"/>
</dbReference>
<evidence type="ECO:0000256" key="3">
    <source>
        <dbReference type="ARBA" id="ARBA00022448"/>
    </source>
</evidence>
<keyword evidence="6 12" id="KW-0812">Transmembrane</keyword>
<evidence type="ECO:0000256" key="8">
    <source>
        <dbReference type="ARBA" id="ARBA00022982"/>
    </source>
</evidence>
<dbReference type="InterPro" id="IPR051542">
    <property type="entry name" value="Hydrogenase_cytochrome"/>
</dbReference>
<evidence type="ECO:0000256" key="12">
    <source>
        <dbReference type="SAM" id="Phobius"/>
    </source>
</evidence>
<dbReference type="Gene3D" id="1.20.950.20">
    <property type="entry name" value="Transmembrane di-heme cytochromes, Chain C"/>
    <property type="match status" value="1"/>
</dbReference>
<reference evidence="14 15" key="1">
    <citation type="journal article" date="2020" name="Arch. Microbiol.">
        <title>The genome sequence of the giant phototrophic gammaproteobacterium Thiospirillum jenense gives insight into its physiological properties and phylogenetic relationships.</title>
        <authorList>
            <person name="Imhoff J.F."/>
            <person name="Meyer T.E."/>
            <person name="Kyndt J.A."/>
        </authorList>
    </citation>
    <scope>NUCLEOTIDE SEQUENCE [LARGE SCALE GENOMIC DNA]</scope>
    <source>
        <strain evidence="14 15">DSM 216</strain>
    </source>
</reference>
<dbReference type="InterPro" id="IPR011577">
    <property type="entry name" value="Cyt_b561_bac/Ni-Hgenase"/>
</dbReference>
<dbReference type="GO" id="GO:0022904">
    <property type="term" value="P:respiratory electron transport chain"/>
    <property type="evidence" value="ECO:0007669"/>
    <property type="project" value="InterPro"/>
</dbReference>
<dbReference type="GO" id="GO:0009055">
    <property type="term" value="F:electron transfer activity"/>
    <property type="evidence" value="ECO:0007669"/>
    <property type="project" value="InterPro"/>
</dbReference>
<evidence type="ECO:0000256" key="10">
    <source>
        <dbReference type="ARBA" id="ARBA00023004"/>
    </source>
</evidence>
<evidence type="ECO:0000259" key="13">
    <source>
        <dbReference type="Pfam" id="PF01292"/>
    </source>
</evidence>
<keyword evidence="9 12" id="KW-1133">Transmembrane helix</keyword>
<keyword evidence="10" id="KW-0408">Iron</keyword>
<dbReference type="Pfam" id="PF01292">
    <property type="entry name" value="Ni_hydr_CYTB"/>
    <property type="match status" value="1"/>
</dbReference>
<name>A0A839HG63_9GAMM</name>
<accession>A0A839HG63</accession>
<evidence type="ECO:0000256" key="5">
    <source>
        <dbReference type="ARBA" id="ARBA00022617"/>
    </source>
</evidence>
<evidence type="ECO:0000256" key="4">
    <source>
        <dbReference type="ARBA" id="ARBA00022475"/>
    </source>
</evidence>
<feature type="transmembrane region" description="Helical" evidence="12">
    <location>
        <begin position="53"/>
        <end position="72"/>
    </location>
</feature>
<proteinExistence type="inferred from homology"/>
<dbReference type="SUPFAM" id="SSF81342">
    <property type="entry name" value="Transmembrane di-heme cytochromes"/>
    <property type="match status" value="1"/>
</dbReference>
<keyword evidence="5" id="KW-0349">Heme</keyword>
<evidence type="ECO:0000256" key="7">
    <source>
        <dbReference type="ARBA" id="ARBA00022723"/>
    </source>
</evidence>
<dbReference type="RefSeq" id="WP_182583768.1">
    <property type="nucleotide sequence ID" value="NZ_JABVCQ010000014.1"/>
</dbReference>
<dbReference type="GO" id="GO:0020037">
    <property type="term" value="F:heme binding"/>
    <property type="evidence" value="ECO:0007669"/>
    <property type="project" value="TreeGrafter"/>
</dbReference>
<dbReference type="Proteomes" id="UP000548632">
    <property type="component" value="Unassembled WGS sequence"/>
</dbReference>
<keyword evidence="4" id="KW-1003">Cell membrane</keyword>
<feature type="transmembrane region" description="Helical" evidence="12">
    <location>
        <begin position="20"/>
        <end position="41"/>
    </location>
</feature>
<gene>
    <name evidence="14" type="ORF">HUK38_07825</name>
</gene>
<comment type="subcellular location">
    <subcellularLocation>
        <location evidence="1">Cell membrane</location>
        <topology evidence="1">Multi-pass membrane protein</topology>
    </subcellularLocation>
</comment>
<keyword evidence="15" id="KW-1185">Reference proteome</keyword>
<feature type="transmembrane region" description="Helical" evidence="12">
    <location>
        <begin position="121"/>
        <end position="142"/>
    </location>
</feature>
<feature type="transmembrane region" description="Helical" evidence="12">
    <location>
        <begin position="154"/>
        <end position="177"/>
    </location>
</feature>
<keyword evidence="11 12" id="KW-0472">Membrane</keyword>
<keyword evidence="8" id="KW-0249">Electron transport</keyword>
<feature type="domain" description="Cytochrome b561 bacterial/Ni-hydrogenase" evidence="13">
    <location>
        <begin position="7"/>
        <end position="198"/>
    </location>
</feature>
<comment type="caution">
    <text evidence="14">The sequence shown here is derived from an EMBL/GenBank/DDBJ whole genome shotgun (WGS) entry which is preliminary data.</text>
</comment>
<keyword evidence="7" id="KW-0479">Metal-binding</keyword>
<organism evidence="14 15">
    <name type="scientific">Thiospirillum jenense</name>
    <dbReference type="NCBI Taxonomy" id="1653858"/>
    <lineage>
        <taxon>Bacteria</taxon>
        <taxon>Pseudomonadati</taxon>
        <taxon>Pseudomonadota</taxon>
        <taxon>Gammaproteobacteria</taxon>
        <taxon>Chromatiales</taxon>
        <taxon>Chromatiaceae</taxon>
        <taxon>Thiospirillum</taxon>
    </lineage>
</organism>
<keyword evidence="3" id="KW-0813">Transport</keyword>
<dbReference type="InterPro" id="IPR000516">
    <property type="entry name" value="Ni-dep_Hydgase_cyt-B"/>
</dbReference>
<evidence type="ECO:0000313" key="14">
    <source>
        <dbReference type="EMBL" id="MBB1126138.1"/>
    </source>
</evidence>
<dbReference type="GO" id="GO:0005886">
    <property type="term" value="C:plasma membrane"/>
    <property type="evidence" value="ECO:0007669"/>
    <property type="project" value="UniProtKB-SubCell"/>
</dbReference>
<dbReference type="EMBL" id="JABVCQ010000014">
    <property type="protein sequence ID" value="MBB1126138.1"/>
    <property type="molecule type" value="Genomic_DNA"/>
</dbReference>
<evidence type="ECO:0000313" key="15">
    <source>
        <dbReference type="Proteomes" id="UP000548632"/>
    </source>
</evidence>
<protein>
    <submittedName>
        <fullName evidence="14">Cytochrome b/b6 domain-containing protein</fullName>
    </submittedName>
</protein>
<evidence type="ECO:0000256" key="6">
    <source>
        <dbReference type="ARBA" id="ARBA00022692"/>
    </source>
</evidence>
<evidence type="ECO:0000256" key="9">
    <source>
        <dbReference type="ARBA" id="ARBA00022989"/>
    </source>
</evidence>
<dbReference type="PANTHER" id="PTHR30485:SF1">
    <property type="entry name" value="CYTOCHROME YDHU-RELATED"/>
    <property type="match status" value="1"/>
</dbReference>
<sequence length="226" mass="25574">MTGLYLYARWLRVWHWLNALLFMVLIVSGVSMHFGGSALLMPFNTAVTVHNTAGILLSVTWLGFMIGNAVTTNKRHYRVTWRGLPQRLFAQMRYYGYGIFHNAPHPFHVTADMKLNTLQQLSYLGVMYGLMPILVMSGWAFLFSTFLPDTLFGIGSVWFVAMIHLTVAYGLALFLLVHSYIITTGDTLTSNLRAMITGWHPFTPPLERSFDHAAETIPPKTADQRS</sequence>
<dbReference type="InterPro" id="IPR016174">
    <property type="entry name" value="Di-haem_cyt_TM"/>
</dbReference>
<evidence type="ECO:0000256" key="1">
    <source>
        <dbReference type="ARBA" id="ARBA00004651"/>
    </source>
</evidence>
<comment type="similarity">
    <text evidence="2">Belongs to the HupC/HyaC/HydC family.</text>
</comment>
<dbReference type="PANTHER" id="PTHR30485">
    <property type="entry name" value="NI/FE-HYDROGENASE 1 B-TYPE CYTOCHROME SUBUNIT"/>
    <property type="match status" value="1"/>
</dbReference>
<evidence type="ECO:0000256" key="11">
    <source>
        <dbReference type="ARBA" id="ARBA00023136"/>
    </source>
</evidence>
<dbReference type="GO" id="GO:0005506">
    <property type="term" value="F:iron ion binding"/>
    <property type="evidence" value="ECO:0007669"/>
    <property type="project" value="InterPro"/>
</dbReference>
<dbReference type="AlphaFoldDB" id="A0A839HG63"/>